<feature type="compositionally biased region" description="Basic and acidic residues" evidence="6">
    <location>
        <begin position="326"/>
        <end position="339"/>
    </location>
</feature>
<feature type="domain" description="Rhodopsin" evidence="8">
    <location>
        <begin position="29"/>
        <end position="272"/>
    </location>
</feature>
<evidence type="ECO:0000256" key="2">
    <source>
        <dbReference type="ARBA" id="ARBA00022692"/>
    </source>
</evidence>
<dbReference type="OrthoDB" id="3722442at2759"/>
<evidence type="ECO:0000256" key="5">
    <source>
        <dbReference type="ARBA" id="ARBA00038359"/>
    </source>
</evidence>
<feature type="transmembrane region" description="Helical" evidence="7">
    <location>
        <begin position="178"/>
        <end position="202"/>
    </location>
</feature>
<evidence type="ECO:0000256" key="1">
    <source>
        <dbReference type="ARBA" id="ARBA00004141"/>
    </source>
</evidence>
<evidence type="ECO:0000256" key="7">
    <source>
        <dbReference type="SAM" id="Phobius"/>
    </source>
</evidence>
<evidence type="ECO:0000313" key="10">
    <source>
        <dbReference type="Proteomes" id="UP001152607"/>
    </source>
</evidence>
<reference evidence="9" key="1">
    <citation type="submission" date="2023-01" db="EMBL/GenBank/DDBJ databases">
        <authorList>
            <person name="Van Ghelder C."/>
            <person name="Rancurel C."/>
        </authorList>
    </citation>
    <scope>NUCLEOTIDE SEQUENCE</scope>
    <source>
        <strain evidence="9">CNCM I-4278</strain>
    </source>
</reference>
<dbReference type="AlphaFoldDB" id="A0A9W4UGM5"/>
<organism evidence="9 10">
    <name type="scientific">Periconia digitata</name>
    <dbReference type="NCBI Taxonomy" id="1303443"/>
    <lineage>
        <taxon>Eukaryota</taxon>
        <taxon>Fungi</taxon>
        <taxon>Dikarya</taxon>
        <taxon>Ascomycota</taxon>
        <taxon>Pezizomycotina</taxon>
        <taxon>Dothideomycetes</taxon>
        <taxon>Pleosporomycetidae</taxon>
        <taxon>Pleosporales</taxon>
        <taxon>Massarineae</taxon>
        <taxon>Periconiaceae</taxon>
        <taxon>Periconia</taxon>
    </lineage>
</organism>
<feature type="transmembrane region" description="Helical" evidence="7">
    <location>
        <begin position="104"/>
        <end position="122"/>
    </location>
</feature>
<feature type="transmembrane region" description="Helical" evidence="7">
    <location>
        <begin position="214"/>
        <end position="236"/>
    </location>
</feature>
<feature type="region of interest" description="Disordered" evidence="6">
    <location>
        <begin position="311"/>
        <end position="376"/>
    </location>
</feature>
<protein>
    <recommendedName>
        <fullName evidence="8">Rhodopsin domain-containing protein</fullName>
    </recommendedName>
</protein>
<keyword evidence="10" id="KW-1185">Reference proteome</keyword>
<dbReference type="InterPro" id="IPR052337">
    <property type="entry name" value="SAT4-like"/>
</dbReference>
<feature type="transmembrane region" description="Helical" evidence="7">
    <location>
        <begin position="134"/>
        <end position="158"/>
    </location>
</feature>
<dbReference type="InterPro" id="IPR049326">
    <property type="entry name" value="Rhodopsin_dom_fungi"/>
</dbReference>
<dbReference type="PANTHER" id="PTHR33048:SF2">
    <property type="entry name" value="SRPK"/>
    <property type="match status" value="1"/>
</dbReference>
<comment type="similarity">
    <text evidence="5">Belongs to the SAT4 family.</text>
</comment>
<evidence type="ECO:0000256" key="4">
    <source>
        <dbReference type="ARBA" id="ARBA00023136"/>
    </source>
</evidence>
<accession>A0A9W4UGM5</accession>
<feature type="transmembrane region" description="Helical" evidence="7">
    <location>
        <begin position="45"/>
        <end position="68"/>
    </location>
</feature>
<keyword evidence="2 7" id="KW-0812">Transmembrane</keyword>
<comment type="subcellular location">
    <subcellularLocation>
        <location evidence="1">Membrane</location>
        <topology evidence="1">Multi-pass membrane protein</topology>
    </subcellularLocation>
</comment>
<evidence type="ECO:0000259" key="8">
    <source>
        <dbReference type="Pfam" id="PF20684"/>
    </source>
</evidence>
<dbReference type="PANTHER" id="PTHR33048">
    <property type="entry name" value="PTH11-LIKE INTEGRAL MEMBRANE PROTEIN (AFU_ORTHOLOGUE AFUA_5G11245)"/>
    <property type="match status" value="1"/>
</dbReference>
<proteinExistence type="inferred from homology"/>
<sequence length="376" mass="42398">MSDTGLERVPSFLPEIWTWYGVGMFILFMRFAARLRTVGIRGLELDDFFASLVAIMYTCDAATVHLVYMKGSNVEAAAFQETRKLTNEEIHQYTVGSKLQLTAWYSYTALLWCLKGTMLAFFRRITTGLWHARIVRWMSYACGISYIAVVLTVTFGCFPTDKNWQVYPDPGLKCTFKMQNFIVTVVLNVITDAGLLCIPLPLLWTLQVPLRRKLVIGILICSGFFVIAAAIIRVVLTLGASPSGTNINRWGVRETIVGIVSVNIPILRPLFTKSFWTGDPHSIRSPYHHTVGKSTTGKSRAMRDVEGSYEMAGSMSDGRPGSQDLIIKKNDPHENEIHVHTSYQVESEDNRSEVESSEWQKDRKVHTKITTNREGV</sequence>
<name>A0A9W4UGM5_9PLEO</name>
<dbReference type="EMBL" id="CAOQHR010000006">
    <property type="protein sequence ID" value="CAI6335580.1"/>
    <property type="molecule type" value="Genomic_DNA"/>
</dbReference>
<dbReference type="GO" id="GO:0016020">
    <property type="term" value="C:membrane"/>
    <property type="evidence" value="ECO:0007669"/>
    <property type="project" value="UniProtKB-SubCell"/>
</dbReference>
<gene>
    <name evidence="9" type="ORF">PDIGIT_LOCUS8664</name>
</gene>
<dbReference type="Pfam" id="PF20684">
    <property type="entry name" value="Fung_rhodopsin"/>
    <property type="match status" value="1"/>
</dbReference>
<feature type="transmembrane region" description="Helical" evidence="7">
    <location>
        <begin position="16"/>
        <end position="33"/>
    </location>
</feature>
<evidence type="ECO:0000256" key="3">
    <source>
        <dbReference type="ARBA" id="ARBA00022989"/>
    </source>
</evidence>
<feature type="compositionally biased region" description="Basic and acidic residues" evidence="6">
    <location>
        <begin position="348"/>
        <end position="362"/>
    </location>
</feature>
<keyword evidence="4 7" id="KW-0472">Membrane</keyword>
<evidence type="ECO:0000313" key="9">
    <source>
        <dbReference type="EMBL" id="CAI6335580.1"/>
    </source>
</evidence>
<keyword evidence="3 7" id="KW-1133">Transmembrane helix</keyword>
<evidence type="ECO:0000256" key="6">
    <source>
        <dbReference type="SAM" id="MobiDB-lite"/>
    </source>
</evidence>
<dbReference type="Proteomes" id="UP001152607">
    <property type="component" value="Unassembled WGS sequence"/>
</dbReference>
<comment type="caution">
    <text evidence="9">The sequence shown here is derived from an EMBL/GenBank/DDBJ whole genome shotgun (WGS) entry which is preliminary data.</text>
</comment>